<dbReference type="Gene3D" id="3.60.10.10">
    <property type="entry name" value="Endonuclease/exonuclease/phosphatase"/>
    <property type="match status" value="1"/>
</dbReference>
<sequence>MTSVLSLNAWGGRLHGPLLGYLADSPADVICLQEVTRTPGHRHGWLDYRDGDIVLPQRTNLFDEIAEALPDHDGLFMPAARGVLHDGETAVPSEFGLATFWRRSLSLLGQAQDFVHGAFLADRWGEHPRARNAHVIRVHDHEAGFTATIGQMHGLRDPAGKQDTAAKLAQAEAFAALVRNVWPGGERLVACGDLNVLPQSRTFAILGELGLRDLVIGHGFTDTRTSLYAKPGRFADYMLVNEMVSVTSFDVVAEPEVSDHRPLELSFG</sequence>
<dbReference type="InterPro" id="IPR036691">
    <property type="entry name" value="Endo/exonu/phosph_ase_sf"/>
</dbReference>
<feature type="domain" description="Endonuclease/exonuclease/phosphatase" evidence="1">
    <location>
        <begin position="5"/>
        <end position="260"/>
    </location>
</feature>
<dbReference type="SUPFAM" id="SSF56219">
    <property type="entry name" value="DNase I-like"/>
    <property type="match status" value="1"/>
</dbReference>
<dbReference type="InterPro" id="IPR005135">
    <property type="entry name" value="Endo/exonuclease/phosphatase"/>
</dbReference>
<keyword evidence="2" id="KW-0378">Hydrolase</keyword>
<gene>
    <name evidence="2" type="ORF">QO015_000344</name>
</gene>
<proteinExistence type="predicted"/>
<keyword evidence="2" id="KW-0540">Nuclease</keyword>
<keyword evidence="2" id="KW-0255">Endonuclease</keyword>
<dbReference type="EMBL" id="JAUSWJ010000001">
    <property type="protein sequence ID" value="MDQ0514731.1"/>
    <property type="molecule type" value="Genomic_DNA"/>
</dbReference>
<dbReference type="GO" id="GO:0016787">
    <property type="term" value="F:hydrolase activity"/>
    <property type="evidence" value="ECO:0007669"/>
    <property type="project" value="UniProtKB-KW"/>
</dbReference>
<name>A0ABU0M1A9_9HYPH</name>
<keyword evidence="3" id="KW-1185">Reference proteome</keyword>
<evidence type="ECO:0000313" key="3">
    <source>
        <dbReference type="Proteomes" id="UP001223743"/>
    </source>
</evidence>
<dbReference type="Pfam" id="PF03372">
    <property type="entry name" value="Exo_endo_phos"/>
    <property type="match status" value="1"/>
</dbReference>
<dbReference type="GO" id="GO:0004519">
    <property type="term" value="F:endonuclease activity"/>
    <property type="evidence" value="ECO:0007669"/>
    <property type="project" value="UniProtKB-KW"/>
</dbReference>
<reference evidence="2 3" key="1">
    <citation type="submission" date="2023-07" db="EMBL/GenBank/DDBJ databases">
        <title>Genomic Encyclopedia of Type Strains, Phase IV (KMG-IV): sequencing the most valuable type-strain genomes for metagenomic binning, comparative biology and taxonomic classification.</title>
        <authorList>
            <person name="Goeker M."/>
        </authorList>
    </citation>
    <scope>NUCLEOTIDE SEQUENCE [LARGE SCALE GENOMIC DNA]</scope>
    <source>
        <strain evidence="2 3">B1-1</strain>
    </source>
</reference>
<evidence type="ECO:0000313" key="2">
    <source>
        <dbReference type="EMBL" id="MDQ0514731.1"/>
    </source>
</evidence>
<accession>A0ABU0M1A9</accession>
<organism evidence="2 3">
    <name type="scientific">Kaistia geumhonensis</name>
    <dbReference type="NCBI Taxonomy" id="410839"/>
    <lineage>
        <taxon>Bacteria</taxon>
        <taxon>Pseudomonadati</taxon>
        <taxon>Pseudomonadota</taxon>
        <taxon>Alphaproteobacteria</taxon>
        <taxon>Hyphomicrobiales</taxon>
        <taxon>Kaistiaceae</taxon>
        <taxon>Kaistia</taxon>
    </lineage>
</organism>
<evidence type="ECO:0000259" key="1">
    <source>
        <dbReference type="Pfam" id="PF03372"/>
    </source>
</evidence>
<dbReference type="Proteomes" id="UP001223743">
    <property type="component" value="Unassembled WGS sequence"/>
</dbReference>
<comment type="caution">
    <text evidence="2">The sequence shown here is derived from an EMBL/GenBank/DDBJ whole genome shotgun (WGS) entry which is preliminary data.</text>
</comment>
<protein>
    <submittedName>
        <fullName evidence="2">Endonuclease/exonuclease/phosphatase family metal-dependent hydrolase</fullName>
    </submittedName>
</protein>